<organism evidence="1 2">
    <name type="scientific">Pseudomonas lactucae</name>
    <dbReference type="NCBI Taxonomy" id="2813360"/>
    <lineage>
        <taxon>Bacteria</taxon>
        <taxon>Pseudomonadati</taxon>
        <taxon>Pseudomonadota</taxon>
        <taxon>Gammaproteobacteria</taxon>
        <taxon>Pseudomonadales</taxon>
        <taxon>Pseudomonadaceae</taxon>
        <taxon>Pseudomonas</taxon>
    </lineage>
</organism>
<dbReference type="Proteomes" id="UP001154860">
    <property type="component" value="Unassembled WGS sequence"/>
</dbReference>
<gene>
    <name evidence="1" type="ORF">JWR99_25465</name>
</gene>
<keyword evidence="2" id="KW-1185">Reference proteome</keyword>
<comment type="caution">
    <text evidence="1">The sequence shown here is derived from an EMBL/GenBank/DDBJ whole genome shotgun (WGS) entry which is preliminary data.</text>
</comment>
<proteinExistence type="predicted"/>
<sequence>MRYHTDNQAFAVIRFPLVKIFKFGSPNDEALGSHPLAALGLRPYQVNRIDRSTWITELEQQNAKHPRHDRALFLKDATHYVFTFQDSTLECVVIEGEFWPPQIQLFACEEEAKDRWFEWVKDAS</sequence>
<dbReference type="EMBL" id="JAFHKJ010000139">
    <property type="protein sequence ID" value="MBN2979107.1"/>
    <property type="molecule type" value="Genomic_DNA"/>
</dbReference>
<accession>A0A9X0YFV9</accession>
<evidence type="ECO:0000313" key="2">
    <source>
        <dbReference type="Proteomes" id="UP001154860"/>
    </source>
</evidence>
<dbReference type="AlphaFoldDB" id="A0A9X0YFV9"/>
<reference evidence="1 2" key="2">
    <citation type="journal article" date="2023" name="Plant Pathol.">
        <title>Dismantling and reorganizing Pseudomonas marginalis sensu#lato.</title>
        <authorList>
            <person name="Sawada H."/>
            <person name="Fujikawa T."/>
            <person name="Satou M."/>
        </authorList>
    </citation>
    <scope>NUCLEOTIDE SEQUENCE [LARGE SCALE GENOMIC DNA]</scope>
    <source>
        <strain evidence="1 2">MAFF 301381</strain>
    </source>
</reference>
<name>A0A9X0YFV9_9PSED</name>
<reference evidence="1 2" key="1">
    <citation type="journal article" date="2021" name="Int. J. Syst. Evol. Microbiol.">
        <title>Pseudomonas lactucae sp. nov., a pathogen causing bacterial rot of lettuce in Japan.</title>
        <authorList>
            <person name="Sawada H."/>
            <person name="Fujikawa T."/>
            <person name="Satou M."/>
        </authorList>
    </citation>
    <scope>NUCLEOTIDE SEQUENCE [LARGE SCALE GENOMIC DNA]</scope>
    <source>
        <strain evidence="1 2">MAFF 301381</strain>
    </source>
</reference>
<evidence type="ECO:0000313" key="1">
    <source>
        <dbReference type="EMBL" id="MBN2979107.1"/>
    </source>
</evidence>
<protein>
    <submittedName>
        <fullName evidence="1">Uncharacterized protein</fullName>
    </submittedName>
</protein>